<feature type="disulfide bond" evidence="2">
    <location>
        <begin position="331"/>
        <end position="340"/>
    </location>
</feature>
<evidence type="ECO:0000259" key="4">
    <source>
        <dbReference type="PROSITE" id="PS50025"/>
    </source>
</evidence>
<evidence type="ECO:0000256" key="1">
    <source>
        <dbReference type="ARBA" id="ARBA00023157"/>
    </source>
</evidence>
<organism evidence="6">
    <name type="scientific">Mesocestoides corti</name>
    <name type="common">Flatworm</name>
    <dbReference type="NCBI Taxonomy" id="53468"/>
    <lineage>
        <taxon>Eukaryota</taxon>
        <taxon>Metazoa</taxon>
        <taxon>Spiralia</taxon>
        <taxon>Lophotrochozoa</taxon>
        <taxon>Platyhelminthes</taxon>
        <taxon>Cestoda</taxon>
        <taxon>Eucestoda</taxon>
        <taxon>Cyclophyllidea</taxon>
        <taxon>Mesocestoididae</taxon>
        <taxon>Mesocestoides</taxon>
    </lineage>
</organism>
<feature type="domain" description="EGF-like" evidence="5">
    <location>
        <begin position="304"/>
        <end position="341"/>
    </location>
</feature>
<dbReference type="WBParaSite" id="MCU_009195-RD">
    <property type="protein sequence ID" value="MCU_009195-RD"/>
    <property type="gene ID" value="MCU_009195"/>
</dbReference>
<feature type="domain" description="Laminin G" evidence="4">
    <location>
        <begin position="346"/>
        <end position="538"/>
    </location>
</feature>
<feature type="domain" description="EGF-like" evidence="5">
    <location>
        <begin position="50"/>
        <end position="94"/>
    </location>
</feature>
<dbReference type="GO" id="GO:0016020">
    <property type="term" value="C:membrane"/>
    <property type="evidence" value="ECO:0007669"/>
    <property type="project" value="UniProtKB-SubCell"/>
</dbReference>
<dbReference type="Pfam" id="PF00054">
    <property type="entry name" value="Laminin_G_1"/>
    <property type="match status" value="1"/>
</dbReference>
<dbReference type="SMART" id="SM00181">
    <property type="entry name" value="EGF"/>
    <property type="match status" value="3"/>
</dbReference>
<evidence type="ECO:0000259" key="5">
    <source>
        <dbReference type="PROSITE" id="PS50026"/>
    </source>
</evidence>
<feature type="signal peptide" evidence="3">
    <location>
        <begin position="1"/>
        <end position="19"/>
    </location>
</feature>
<accession>A0A5K3FKP2</accession>
<evidence type="ECO:0000256" key="2">
    <source>
        <dbReference type="PROSITE-ProRule" id="PRU00076"/>
    </source>
</evidence>
<dbReference type="InterPro" id="IPR001791">
    <property type="entry name" value="Laminin_G"/>
</dbReference>
<feature type="disulfide bond" evidence="2">
    <location>
        <begin position="84"/>
        <end position="93"/>
    </location>
</feature>
<dbReference type="InterPro" id="IPR050372">
    <property type="entry name" value="Neurexin-related_CASP"/>
</dbReference>
<dbReference type="PROSITE" id="PS50026">
    <property type="entry name" value="EGF_3"/>
    <property type="match status" value="3"/>
</dbReference>
<proteinExistence type="predicted"/>
<reference evidence="6" key="1">
    <citation type="submission" date="2019-11" db="UniProtKB">
        <authorList>
            <consortium name="WormBaseParasite"/>
        </authorList>
    </citation>
    <scope>IDENTIFICATION</scope>
</reference>
<dbReference type="PROSITE" id="PS50025">
    <property type="entry name" value="LAM_G_DOMAIN"/>
    <property type="match status" value="2"/>
</dbReference>
<feature type="chain" id="PRO_5024325178" evidence="3">
    <location>
        <begin position="20"/>
        <end position="788"/>
    </location>
</feature>
<dbReference type="SUPFAM" id="SSF49899">
    <property type="entry name" value="Concanavalin A-like lectins/glucanases"/>
    <property type="match status" value="3"/>
</dbReference>
<dbReference type="PANTHER" id="PTHR15036">
    <property type="entry name" value="PIKACHURIN-LIKE PROTEIN"/>
    <property type="match status" value="1"/>
</dbReference>
<dbReference type="Gene3D" id="2.60.120.200">
    <property type="match status" value="3"/>
</dbReference>
<feature type="domain" description="EGF-like" evidence="5">
    <location>
        <begin position="534"/>
        <end position="572"/>
    </location>
</feature>
<evidence type="ECO:0000313" key="6">
    <source>
        <dbReference type="WBParaSite" id="MCU_009195-RD"/>
    </source>
</evidence>
<dbReference type="Pfam" id="PF02210">
    <property type="entry name" value="Laminin_G_2"/>
    <property type="match status" value="1"/>
</dbReference>
<dbReference type="SMART" id="SM00282">
    <property type="entry name" value="LamG"/>
    <property type="match status" value="3"/>
</dbReference>
<evidence type="ECO:0000256" key="3">
    <source>
        <dbReference type="SAM" id="SignalP"/>
    </source>
</evidence>
<feature type="disulfide bond" evidence="2">
    <location>
        <begin position="562"/>
        <end position="571"/>
    </location>
</feature>
<keyword evidence="1 2" id="KW-1015">Disulfide bond</keyword>
<dbReference type="PANTHER" id="PTHR15036:SF85">
    <property type="entry name" value="SP2353, ISOFORM A"/>
    <property type="match status" value="1"/>
</dbReference>
<dbReference type="PROSITE" id="PS00022">
    <property type="entry name" value="EGF_1"/>
    <property type="match status" value="2"/>
</dbReference>
<comment type="caution">
    <text evidence="2">Lacks conserved residue(s) required for the propagation of feature annotation.</text>
</comment>
<dbReference type="Gene3D" id="2.10.25.10">
    <property type="entry name" value="Laminin"/>
    <property type="match status" value="3"/>
</dbReference>
<name>A0A5K3FKP2_MESCO</name>
<protein>
    <submittedName>
        <fullName evidence="6">EGF-like domain-containing protein</fullName>
    </submittedName>
</protein>
<sequence length="788" mass="87269">MELRVWCLVVAMTLKFTEGTTEDDTALTMEIAIETPQGPRTEEVAALATDLGDCQSGEACQNGGQCRPSTTQEDGKIAKAVCVCPLGYSGSRCTEKETQPRFPELLDGGYIAFGGYLLPDFGPLSMRLQIKPKLLRPRTLLLFHVATARGLAFHLEVNDGNFKFRVYNQSKSGHFHLSQYLESPVKFEEIRGRFTDIEVGLRLGDQAYLLVDDREAKRHLDVIPELFEGFGIDTVEVPSISKQPIYIGGHPSLLLRNQFPLVEGAANNLIGCLGDIHFNGELVDPRRGAFVGDAIDGYGIVDCARKVCENNLCENHATCKPVSPTNYVCLCPLGTQPPWCQQALMPVIPEFVGNSYIGLRGFADTSWTDTLLEVIFYAKNPTGLLIYSGFSFDRRGDFICVALVDGFIAVSFDLGTGPSFQKSSQNISMATWHHLQVKRIGRSFNVLIDDEAVSKPTESFTHGNFVQLTITDNLLIGGHPEPDHVSALLPDRRKIVSYKGTRHFIGCIQSVLINGQRLDPIRDAVSAANVANCYSHECSQPITPCGLNGECISQGMSWNCQCKSGFGGNQCQKNLSKSVITEMSFNRNSFLSFEMTAIQRGPSSRAFAVSARIKKSVVEEPNEIFLTLVSKFGGRVRYTFVEVVGTNLAILLDTWNLPNDWPLAQPISSTRLNHQTSLSTDRLMVSKWHVVTLSRQNNHLVVQIDGKLAMRLDLQRSENHEVNYTQLIIGGCTQSIRDRLAFLREFQGHTKSTGFRGCIGDIRVNELPLHFTNATHSQNIDECVDSEL</sequence>
<dbReference type="InterPro" id="IPR000742">
    <property type="entry name" value="EGF"/>
</dbReference>
<dbReference type="AlphaFoldDB" id="A0A5K3FKP2"/>
<dbReference type="CDD" id="cd00110">
    <property type="entry name" value="LamG"/>
    <property type="match status" value="2"/>
</dbReference>
<feature type="domain" description="Laminin G" evidence="4">
    <location>
        <begin position="580"/>
        <end position="783"/>
    </location>
</feature>
<dbReference type="PROSITE" id="PS01186">
    <property type="entry name" value="EGF_2"/>
    <property type="match status" value="2"/>
</dbReference>
<dbReference type="InterPro" id="IPR013320">
    <property type="entry name" value="ConA-like_dom_sf"/>
</dbReference>
<dbReference type="CDD" id="cd00054">
    <property type="entry name" value="EGF_CA"/>
    <property type="match status" value="2"/>
</dbReference>
<keyword evidence="3" id="KW-0732">Signal</keyword>
<keyword evidence="2" id="KW-0245">EGF-like domain</keyword>